<dbReference type="GO" id="GO:0006508">
    <property type="term" value="P:proteolysis"/>
    <property type="evidence" value="ECO:0007669"/>
    <property type="project" value="InterPro"/>
</dbReference>
<dbReference type="SMART" id="SM00245">
    <property type="entry name" value="TSPc"/>
    <property type="match status" value="1"/>
</dbReference>
<evidence type="ECO:0000259" key="1">
    <source>
        <dbReference type="SMART" id="SM00245"/>
    </source>
</evidence>
<dbReference type="AlphaFoldDB" id="A0A1M6HP01"/>
<feature type="domain" description="Tail specific protease" evidence="1">
    <location>
        <begin position="190"/>
        <end position="386"/>
    </location>
</feature>
<dbReference type="GO" id="GO:0007165">
    <property type="term" value="P:signal transduction"/>
    <property type="evidence" value="ECO:0007669"/>
    <property type="project" value="TreeGrafter"/>
</dbReference>
<dbReference type="Pfam" id="PF03572">
    <property type="entry name" value="Peptidase_S41"/>
    <property type="match status" value="1"/>
</dbReference>
<dbReference type="GO" id="GO:0004175">
    <property type="term" value="F:endopeptidase activity"/>
    <property type="evidence" value="ECO:0007669"/>
    <property type="project" value="TreeGrafter"/>
</dbReference>
<evidence type="ECO:0000313" key="2">
    <source>
        <dbReference type="EMBL" id="SHJ23888.1"/>
    </source>
</evidence>
<dbReference type="Gene3D" id="2.30.42.10">
    <property type="match status" value="1"/>
</dbReference>
<dbReference type="SUPFAM" id="SSF50156">
    <property type="entry name" value="PDZ domain-like"/>
    <property type="match status" value="1"/>
</dbReference>
<dbReference type="PANTHER" id="PTHR32060:SF30">
    <property type="entry name" value="CARBOXY-TERMINAL PROCESSING PROTEASE CTPA"/>
    <property type="match status" value="1"/>
</dbReference>
<dbReference type="Proteomes" id="UP000184192">
    <property type="component" value="Unassembled WGS sequence"/>
</dbReference>
<dbReference type="InterPro" id="IPR041613">
    <property type="entry name" value="Pept_S41_N"/>
</dbReference>
<dbReference type="Gene3D" id="3.30.750.170">
    <property type="match status" value="1"/>
</dbReference>
<dbReference type="InterPro" id="IPR005151">
    <property type="entry name" value="Tail-specific_protease"/>
</dbReference>
<protein>
    <submittedName>
        <fullName evidence="2">Peptidase family S41</fullName>
    </submittedName>
</protein>
<dbReference type="PANTHER" id="PTHR32060">
    <property type="entry name" value="TAIL-SPECIFIC PROTEASE"/>
    <property type="match status" value="1"/>
</dbReference>
<dbReference type="Pfam" id="PF18294">
    <property type="entry name" value="Pept_S41_N"/>
    <property type="match status" value="1"/>
</dbReference>
<dbReference type="RefSeq" id="WP_073314085.1">
    <property type="nucleotide sequence ID" value="NZ_FQZN01000019.1"/>
</dbReference>
<gene>
    <name evidence="2" type="ORF">SAMN05444350_11911</name>
</gene>
<accession>A0A1M6HP01</accession>
<proteinExistence type="predicted"/>
<dbReference type="InterPro" id="IPR036034">
    <property type="entry name" value="PDZ_sf"/>
</dbReference>
<reference evidence="3" key="1">
    <citation type="submission" date="2016-11" db="EMBL/GenBank/DDBJ databases">
        <authorList>
            <person name="Varghese N."/>
            <person name="Submissions S."/>
        </authorList>
    </citation>
    <scope>NUCLEOTIDE SEQUENCE [LARGE SCALE GENOMIC DNA]</scope>
    <source>
        <strain evidence="3">DSM 26884</strain>
    </source>
</reference>
<name>A0A1M6HP01_9BACE</name>
<dbReference type="CDD" id="cd07561">
    <property type="entry name" value="Peptidase_S41_CPP_like"/>
    <property type="match status" value="1"/>
</dbReference>
<dbReference type="GO" id="GO:0030288">
    <property type="term" value="C:outer membrane-bounded periplasmic space"/>
    <property type="evidence" value="ECO:0007669"/>
    <property type="project" value="TreeGrafter"/>
</dbReference>
<sequence>MKRRNIQLFLLLGVLAMTSLFSCGVDRWPEYYPLTGRDLWIDSIMREEYLWFEDIPNSKDLNYFLSPEAFLEKIKSPLDKGYSSVDTLYGTPPPSYGFDYNLYRVVDNDTAYLALVTYVIPESPASEIGLKRGEWIMQINDDFITKKTEKLLTEGENQKLSIGRYVTKKNEEGEEEGSIESYREANLPASRPVEDVVIPAYALYTSGTLNIGYLAYNHFSKEYNSELLRLSQLYKEKGVTDFILDLRYNDGGEMECVQLLADILVPADKLGSPFASLVYSQKRQYKNHELTLDAQLPEGGSNLNLPKVYVLTSSTTAAASEMLINCLKPYMKVVVVGSTTKGVTVATESFPSDQFLWVLRPVVCEVFNSEDEADYAKGFTPDYAVSQLSNFAKVLPLGDPNEELISAALGIINGSIVLPEPEPTPETQMTVVKSVKVKRTFRNGLIIK</sequence>
<dbReference type="GeneID" id="92713109"/>
<dbReference type="Gene3D" id="3.90.226.10">
    <property type="entry name" value="2-enoyl-CoA Hydratase, Chain A, domain 1"/>
    <property type="match status" value="1"/>
</dbReference>
<dbReference type="EMBL" id="FQZN01000019">
    <property type="protein sequence ID" value="SHJ23888.1"/>
    <property type="molecule type" value="Genomic_DNA"/>
</dbReference>
<dbReference type="PROSITE" id="PS51257">
    <property type="entry name" value="PROKAR_LIPOPROTEIN"/>
    <property type="match status" value="1"/>
</dbReference>
<evidence type="ECO:0000313" key="3">
    <source>
        <dbReference type="Proteomes" id="UP000184192"/>
    </source>
</evidence>
<dbReference type="GO" id="GO:0008236">
    <property type="term" value="F:serine-type peptidase activity"/>
    <property type="evidence" value="ECO:0007669"/>
    <property type="project" value="InterPro"/>
</dbReference>
<dbReference type="SUPFAM" id="SSF52096">
    <property type="entry name" value="ClpP/crotonase"/>
    <property type="match status" value="1"/>
</dbReference>
<organism evidence="2 3">
    <name type="scientific">Bacteroides stercorirosoris</name>
    <dbReference type="NCBI Taxonomy" id="871324"/>
    <lineage>
        <taxon>Bacteria</taxon>
        <taxon>Pseudomonadati</taxon>
        <taxon>Bacteroidota</taxon>
        <taxon>Bacteroidia</taxon>
        <taxon>Bacteroidales</taxon>
        <taxon>Bacteroidaceae</taxon>
        <taxon>Bacteroides</taxon>
    </lineage>
</organism>
<dbReference type="eggNOG" id="COG0793">
    <property type="taxonomic scope" value="Bacteria"/>
</dbReference>
<dbReference type="InterPro" id="IPR029045">
    <property type="entry name" value="ClpP/crotonase-like_dom_sf"/>
</dbReference>
<keyword evidence="3" id="KW-1185">Reference proteome</keyword>